<dbReference type="RefSeq" id="WP_051515071.1">
    <property type="nucleotide sequence ID" value="NZ_AZQP01000026.1"/>
</dbReference>
<name>A0A017RU37_9CLOT</name>
<dbReference type="InterPro" id="IPR002509">
    <property type="entry name" value="NODB_dom"/>
</dbReference>
<dbReference type="PANTHER" id="PTHR10587">
    <property type="entry name" value="GLYCOSYL TRANSFERASE-RELATED"/>
    <property type="match status" value="1"/>
</dbReference>
<keyword evidence="1" id="KW-0472">Membrane</keyword>
<evidence type="ECO:0000313" key="3">
    <source>
        <dbReference type="EMBL" id="EYE88187.1"/>
    </source>
</evidence>
<gene>
    <name evidence="3" type="ORF">Q428_09150</name>
</gene>
<dbReference type="AlphaFoldDB" id="A0A017RU37"/>
<dbReference type="STRING" id="1403537.Q428_09150"/>
<keyword evidence="1" id="KW-1133">Transmembrane helix</keyword>
<protein>
    <recommendedName>
        <fullName evidence="2">NodB homology domain-containing protein</fullName>
    </recommendedName>
</protein>
<proteinExistence type="predicted"/>
<sequence length="235" mass="27291">MKEKDLFKISLVVITIFMLIQLSISYMKDVQLTFLDKLIPITKINTDKKVVAFACNVYEGNEEIEKMLEVMKKKGVKISFFLGGIWVKNNTECTKKIMAYGHEIQNHGYMHKKSSVLSRQSNMDEITKTENIIFEVTGKRTNLFEPPYGDYDDRTIEIANKLGYRVVTWSIDTIDWREDATKELILERIRKKLHPGGIILIHPKKITSESIENIIDYIHNEGYEIITVGEILKEQ</sequence>
<accession>A0A017RU37</accession>
<dbReference type="Pfam" id="PF01522">
    <property type="entry name" value="Polysacc_deac_1"/>
    <property type="match status" value="1"/>
</dbReference>
<dbReference type="InterPro" id="IPR011330">
    <property type="entry name" value="Glyco_hydro/deAcase_b/a-brl"/>
</dbReference>
<dbReference type="EMBL" id="AZQP01000026">
    <property type="protein sequence ID" value="EYE88187.1"/>
    <property type="molecule type" value="Genomic_DNA"/>
</dbReference>
<dbReference type="PROSITE" id="PS51677">
    <property type="entry name" value="NODB"/>
    <property type="match status" value="1"/>
</dbReference>
<evidence type="ECO:0000313" key="4">
    <source>
        <dbReference type="Proteomes" id="UP000019681"/>
    </source>
</evidence>
<comment type="caution">
    <text evidence="3">The sequence shown here is derived from an EMBL/GenBank/DDBJ whole genome shotgun (WGS) entry which is preliminary data.</text>
</comment>
<dbReference type="GO" id="GO:0005975">
    <property type="term" value="P:carbohydrate metabolic process"/>
    <property type="evidence" value="ECO:0007669"/>
    <property type="project" value="InterPro"/>
</dbReference>
<dbReference type="PANTHER" id="PTHR10587:SF128">
    <property type="entry name" value="POLYSACCHARIDE DEACETYLASE PDAB-RELATED"/>
    <property type="match status" value="1"/>
</dbReference>
<evidence type="ECO:0000259" key="2">
    <source>
        <dbReference type="PROSITE" id="PS51677"/>
    </source>
</evidence>
<dbReference type="OrthoDB" id="9806342at2"/>
<reference evidence="3 4" key="1">
    <citation type="journal article" date="2014" name="Genome Announc.">
        <title>Draft Genome Sequence of Fervidicella metallireducens Strain AeBT, an Iron-Reducing Thermoanaerobe from the Great Artesian Basin.</title>
        <authorList>
            <person name="Patel B.K."/>
        </authorList>
    </citation>
    <scope>NUCLEOTIDE SEQUENCE [LARGE SCALE GENOMIC DNA]</scope>
    <source>
        <strain evidence="3 4">AeB</strain>
    </source>
</reference>
<dbReference type="SUPFAM" id="SSF88713">
    <property type="entry name" value="Glycoside hydrolase/deacetylase"/>
    <property type="match status" value="1"/>
</dbReference>
<dbReference type="Gene3D" id="3.20.20.370">
    <property type="entry name" value="Glycoside hydrolase/deacetylase"/>
    <property type="match status" value="1"/>
</dbReference>
<dbReference type="GO" id="GO:0016810">
    <property type="term" value="F:hydrolase activity, acting on carbon-nitrogen (but not peptide) bonds"/>
    <property type="evidence" value="ECO:0007669"/>
    <property type="project" value="InterPro"/>
</dbReference>
<evidence type="ECO:0000256" key="1">
    <source>
        <dbReference type="SAM" id="Phobius"/>
    </source>
</evidence>
<keyword evidence="1" id="KW-0812">Transmembrane</keyword>
<organism evidence="3 4">
    <name type="scientific">Fervidicella metallireducens AeB</name>
    <dbReference type="NCBI Taxonomy" id="1403537"/>
    <lineage>
        <taxon>Bacteria</taxon>
        <taxon>Bacillati</taxon>
        <taxon>Bacillota</taxon>
        <taxon>Clostridia</taxon>
        <taxon>Eubacteriales</taxon>
        <taxon>Clostridiaceae</taxon>
        <taxon>Fervidicella</taxon>
    </lineage>
</organism>
<dbReference type="InterPro" id="IPR050248">
    <property type="entry name" value="Polysacc_deacetylase_ArnD"/>
</dbReference>
<keyword evidence="4" id="KW-1185">Reference proteome</keyword>
<dbReference type="Proteomes" id="UP000019681">
    <property type="component" value="Unassembled WGS sequence"/>
</dbReference>
<dbReference type="GO" id="GO:0016020">
    <property type="term" value="C:membrane"/>
    <property type="evidence" value="ECO:0007669"/>
    <property type="project" value="TreeGrafter"/>
</dbReference>
<feature type="transmembrane region" description="Helical" evidence="1">
    <location>
        <begin position="6"/>
        <end position="27"/>
    </location>
</feature>
<feature type="domain" description="NodB homology" evidence="2">
    <location>
        <begin position="49"/>
        <end position="226"/>
    </location>
</feature>